<dbReference type="Proteomes" id="UP000076154">
    <property type="component" value="Unassembled WGS sequence"/>
</dbReference>
<comment type="caution">
    <text evidence="9">The sequence shown here is derived from an EMBL/GenBank/DDBJ whole genome shotgun (WGS) entry which is preliminary data.</text>
</comment>
<evidence type="ECO:0000259" key="7">
    <source>
        <dbReference type="PROSITE" id="PS51192"/>
    </source>
</evidence>
<evidence type="ECO:0000313" key="9">
    <source>
        <dbReference type="EMBL" id="RDB20419.1"/>
    </source>
</evidence>
<reference evidence="9" key="1">
    <citation type="submission" date="2018-04" db="EMBL/GenBank/DDBJ databases">
        <title>Whole genome sequencing of Hypsizygus marmoreus.</title>
        <authorList>
            <person name="Choi I.-G."/>
            <person name="Min B."/>
            <person name="Kim J.-G."/>
            <person name="Kim S."/>
            <person name="Oh Y.-L."/>
            <person name="Kong W.-S."/>
            <person name="Park H."/>
            <person name="Jeong J."/>
            <person name="Song E.-S."/>
        </authorList>
    </citation>
    <scope>NUCLEOTIDE SEQUENCE [LARGE SCALE GENOMIC DNA]</scope>
    <source>
        <strain evidence="9">51987-8</strain>
    </source>
</reference>
<keyword evidence="2 5" id="KW-0378">Hydrolase</keyword>
<feature type="domain" description="Helicase ATP-binding" evidence="7">
    <location>
        <begin position="87"/>
        <end position="277"/>
    </location>
</feature>
<name>A0A369JE40_HYPMA</name>
<dbReference type="GO" id="GO:0005524">
    <property type="term" value="F:ATP binding"/>
    <property type="evidence" value="ECO:0007669"/>
    <property type="project" value="UniProtKB-UniRule"/>
</dbReference>
<evidence type="ECO:0000256" key="3">
    <source>
        <dbReference type="ARBA" id="ARBA00022840"/>
    </source>
</evidence>
<organism evidence="9 10">
    <name type="scientific">Hypsizygus marmoreus</name>
    <name type="common">White beech mushroom</name>
    <name type="synonym">Agaricus marmoreus</name>
    <dbReference type="NCBI Taxonomy" id="39966"/>
    <lineage>
        <taxon>Eukaryota</taxon>
        <taxon>Fungi</taxon>
        <taxon>Dikarya</taxon>
        <taxon>Basidiomycota</taxon>
        <taxon>Agaricomycotina</taxon>
        <taxon>Agaricomycetes</taxon>
        <taxon>Agaricomycetidae</taxon>
        <taxon>Agaricales</taxon>
        <taxon>Tricholomatineae</taxon>
        <taxon>Lyophyllaceae</taxon>
        <taxon>Hypsizygus</taxon>
    </lineage>
</organism>
<comment type="similarity">
    <text evidence="5">Belongs to the DEAD box helicase family.</text>
</comment>
<feature type="region of interest" description="Disordered" evidence="6">
    <location>
        <begin position="568"/>
        <end position="608"/>
    </location>
</feature>
<evidence type="ECO:0000256" key="1">
    <source>
        <dbReference type="ARBA" id="ARBA00022741"/>
    </source>
</evidence>
<dbReference type="PROSITE" id="PS51192">
    <property type="entry name" value="HELICASE_ATP_BIND_1"/>
    <property type="match status" value="1"/>
</dbReference>
<keyword evidence="1 5" id="KW-0547">Nucleotide-binding</keyword>
<dbReference type="EMBL" id="LUEZ02000068">
    <property type="protein sequence ID" value="RDB20419.1"/>
    <property type="molecule type" value="Genomic_DNA"/>
</dbReference>
<dbReference type="InterPro" id="IPR014001">
    <property type="entry name" value="Helicase_ATP-bd"/>
</dbReference>
<proteinExistence type="inferred from homology"/>
<evidence type="ECO:0000313" key="10">
    <source>
        <dbReference type="Proteomes" id="UP000076154"/>
    </source>
</evidence>
<dbReference type="GO" id="GO:0016787">
    <property type="term" value="F:hydrolase activity"/>
    <property type="evidence" value="ECO:0007669"/>
    <property type="project" value="UniProtKB-KW"/>
</dbReference>
<sequence>MPPRTKKPRLEAPSAASTRPFAQAATTLKPRLIPTVAPHPVVEHAHSRPQASSKHFSDRTFRDAPISAQSKAGIEHEFLSDVQAATLDLALAGTDLLVQAKTGTGKTIAFLLPAIERLLKLRAQGVPLRGVSILVLAPTRELALQIEEEALTLLKHHPGLTVAHAIGGTPPKSSLNSLLRTPPTILIATPGRLLDHLQTPPIPSAPSVPDQFANLKTVVYDEADRLLDQGFKRELDAIMGFLPDKERVPRQAMLFSATVSKEIKEVAAKALNKNYKFVSTLLPDEVNTHQHVPQTHITASFTDTLPTALHILRRERIIHADPSIGLSCAKTIVFFPTARHVSVAAALFEELRKSAKGDFGVGPVYEIHSRKSQAARTKAADSFRDVKEGVLLCSDVVARGMDFPGITLVLQLSLPADAEQYIHRLGRTARAGKAGRGVLVLSPEEEKFLAGKVVRGLGIVRDKEIVIGGNVDLGPARTEVQNALQKVERDTKTNAYRAWLGYYNSHARLMGWTKEDLVSQGGEYVRKALGWGREAGAVSLEGDVASLPEMDPRTVGKMGLRGVPGLHIVHGSGSSGRGGGGGARGGAGGRGGARGGGGGRGGDGGRNA</sequence>
<dbReference type="InterPro" id="IPR011545">
    <property type="entry name" value="DEAD/DEAH_box_helicase_dom"/>
</dbReference>
<dbReference type="OrthoDB" id="193716at2759"/>
<dbReference type="CDD" id="cd18787">
    <property type="entry name" value="SF2_C_DEAD"/>
    <property type="match status" value="1"/>
</dbReference>
<keyword evidence="4 5" id="KW-0694">RNA-binding</keyword>
<gene>
    <name evidence="9" type="ORF">Hypma_012537</name>
</gene>
<dbReference type="InParanoid" id="A0A369JE40"/>
<feature type="region of interest" description="Disordered" evidence="6">
    <location>
        <begin position="1"/>
        <end position="21"/>
    </location>
</feature>
<evidence type="ECO:0000256" key="2">
    <source>
        <dbReference type="ARBA" id="ARBA00022801"/>
    </source>
</evidence>
<feature type="compositionally biased region" description="Gly residues" evidence="6">
    <location>
        <begin position="573"/>
        <end position="608"/>
    </location>
</feature>
<comment type="domain">
    <text evidence="5">The Q motif is unique to and characteristic of the DEAD box family of RNA helicases and controls ATP binding and hydrolysis.</text>
</comment>
<keyword evidence="3 5" id="KW-0067">ATP-binding</keyword>
<dbReference type="SUPFAM" id="SSF52540">
    <property type="entry name" value="P-loop containing nucleoside triphosphate hydrolases"/>
    <property type="match status" value="1"/>
</dbReference>
<dbReference type="Pfam" id="PF00271">
    <property type="entry name" value="Helicase_C"/>
    <property type="match status" value="1"/>
</dbReference>
<keyword evidence="10" id="KW-1185">Reference proteome</keyword>
<evidence type="ECO:0000259" key="8">
    <source>
        <dbReference type="PROSITE" id="PS51194"/>
    </source>
</evidence>
<feature type="domain" description="Helicase C-terminal" evidence="8">
    <location>
        <begin position="320"/>
        <end position="479"/>
    </location>
</feature>
<dbReference type="PANTHER" id="PTHR24031">
    <property type="entry name" value="RNA HELICASE"/>
    <property type="match status" value="1"/>
</dbReference>
<dbReference type="GO" id="GO:0003724">
    <property type="term" value="F:RNA helicase activity"/>
    <property type="evidence" value="ECO:0007669"/>
    <property type="project" value="UniProtKB-EC"/>
</dbReference>
<keyword evidence="5 9" id="KW-0347">Helicase</keyword>
<evidence type="ECO:0000256" key="4">
    <source>
        <dbReference type="ARBA" id="ARBA00022884"/>
    </source>
</evidence>
<dbReference type="STRING" id="39966.A0A369JE40"/>
<dbReference type="Pfam" id="PF00270">
    <property type="entry name" value="DEAD"/>
    <property type="match status" value="1"/>
</dbReference>
<comment type="catalytic activity">
    <reaction evidence="5">
        <text>ATP + H2O = ADP + phosphate + H(+)</text>
        <dbReference type="Rhea" id="RHEA:13065"/>
        <dbReference type="ChEBI" id="CHEBI:15377"/>
        <dbReference type="ChEBI" id="CHEBI:15378"/>
        <dbReference type="ChEBI" id="CHEBI:30616"/>
        <dbReference type="ChEBI" id="CHEBI:43474"/>
        <dbReference type="ChEBI" id="CHEBI:456216"/>
        <dbReference type="EC" id="3.6.4.13"/>
    </reaction>
</comment>
<evidence type="ECO:0000256" key="6">
    <source>
        <dbReference type="SAM" id="MobiDB-lite"/>
    </source>
</evidence>
<dbReference type="SMART" id="SM00487">
    <property type="entry name" value="DEXDc"/>
    <property type="match status" value="1"/>
</dbReference>
<accession>A0A369JE40</accession>
<dbReference type="SMART" id="SM00490">
    <property type="entry name" value="HELICc"/>
    <property type="match status" value="1"/>
</dbReference>
<protein>
    <recommendedName>
        <fullName evidence="5">ATP-dependent RNA helicase</fullName>
        <ecNumber evidence="5">3.6.4.13</ecNumber>
    </recommendedName>
</protein>
<dbReference type="GO" id="GO:0003723">
    <property type="term" value="F:RNA binding"/>
    <property type="evidence" value="ECO:0007669"/>
    <property type="project" value="UniProtKB-UniRule"/>
</dbReference>
<dbReference type="AlphaFoldDB" id="A0A369JE40"/>
<dbReference type="InterPro" id="IPR027417">
    <property type="entry name" value="P-loop_NTPase"/>
</dbReference>
<comment type="function">
    <text evidence="5">RNA helicase.</text>
</comment>
<dbReference type="PROSITE" id="PS51194">
    <property type="entry name" value="HELICASE_CTER"/>
    <property type="match status" value="1"/>
</dbReference>
<evidence type="ECO:0000256" key="5">
    <source>
        <dbReference type="RuleBase" id="RU365068"/>
    </source>
</evidence>
<dbReference type="InterPro" id="IPR001650">
    <property type="entry name" value="Helicase_C-like"/>
</dbReference>
<feature type="region of interest" description="Disordered" evidence="6">
    <location>
        <begin position="41"/>
        <end position="60"/>
    </location>
</feature>
<dbReference type="EC" id="3.6.4.13" evidence="5"/>
<dbReference type="Gene3D" id="3.40.50.300">
    <property type="entry name" value="P-loop containing nucleotide triphosphate hydrolases"/>
    <property type="match status" value="2"/>
</dbReference>